<keyword evidence="7" id="KW-1185">Reference proteome</keyword>
<evidence type="ECO:0000256" key="5">
    <source>
        <dbReference type="SAM" id="MobiDB-lite"/>
    </source>
</evidence>
<name>A0A2I9CSH6_9DEIO</name>
<sequence>MSDALPSELERRETKQHLLRSLGPGLITGASDDDPSGIATSSQVGAQFGSGLRWSMLFSSPWMATIQEVSARLGRVTGHGIGGNLRRHDPPGWLWSVTALLIVANIINLGADSGAVRPVRVAAPRSRPRPSPFRKGELFL</sequence>
<gene>
    <name evidence="6" type="ORF">DAERI_020196</name>
</gene>
<keyword evidence="3" id="KW-1133">Transmembrane helix</keyword>
<dbReference type="Pfam" id="PF01566">
    <property type="entry name" value="Nramp"/>
    <property type="match status" value="1"/>
</dbReference>
<comment type="subcellular location">
    <subcellularLocation>
        <location evidence="1">Membrane</location>
        <topology evidence="1">Multi-pass membrane protein</topology>
    </subcellularLocation>
</comment>
<evidence type="ECO:0000313" key="7">
    <source>
        <dbReference type="Proteomes" id="UP000236569"/>
    </source>
</evidence>
<dbReference type="OrthoDB" id="9787548at2"/>
<protein>
    <submittedName>
        <fullName evidence="6">Mn2+/Fe2+ transporter, NRAMP family</fullName>
    </submittedName>
</protein>
<evidence type="ECO:0000256" key="3">
    <source>
        <dbReference type="ARBA" id="ARBA00022989"/>
    </source>
</evidence>
<feature type="region of interest" description="Disordered" evidence="5">
    <location>
        <begin position="23"/>
        <end position="42"/>
    </location>
</feature>
<evidence type="ECO:0000256" key="1">
    <source>
        <dbReference type="ARBA" id="ARBA00004141"/>
    </source>
</evidence>
<accession>A0A2I9CSH6</accession>
<reference evidence="7" key="1">
    <citation type="submission" date="2018-01" db="EMBL/GenBank/DDBJ databases">
        <title>Draft Genome Sequence of the Radioresistant Bacterium Deinococcus aerius TR0125, Isolated from the Higher Atmosphere above Japan.</title>
        <authorList>
            <person name="Satoh K."/>
            <person name="Arai H."/>
            <person name="Sanzen T."/>
            <person name="Kawaguchi Y."/>
            <person name="Hayashi H."/>
            <person name="Yokobori S."/>
            <person name="Yamagishi A."/>
            <person name="Oono Y."/>
            <person name="Narumi I."/>
        </authorList>
    </citation>
    <scope>NUCLEOTIDE SEQUENCE [LARGE SCALE GENOMIC DNA]</scope>
    <source>
        <strain evidence="7">TR0125</strain>
    </source>
</reference>
<dbReference type="InterPro" id="IPR001046">
    <property type="entry name" value="NRAMP_fam"/>
</dbReference>
<evidence type="ECO:0000256" key="4">
    <source>
        <dbReference type="ARBA" id="ARBA00023136"/>
    </source>
</evidence>
<dbReference type="Proteomes" id="UP000236569">
    <property type="component" value="Unassembled WGS sequence"/>
</dbReference>
<comment type="caution">
    <text evidence="6">The sequence shown here is derived from an EMBL/GenBank/DDBJ whole genome shotgun (WGS) entry which is preliminary data.</text>
</comment>
<dbReference type="EMBL" id="BFAG01000002">
    <property type="protein sequence ID" value="GBF04599.1"/>
    <property type="molecule type" value="Genomic_DNA"/>
</dbReference>
<dbReference type="GO" id="GO:0046873">
    <property type="term" value="F:metal ion transmembrane transporter activity"/>
    <property type="evidence" value="ECO:0007669"/>
    <property type="project" value="InterPro"/>
</dbReference>
<dbReference type="AlphaFoldDB" id="A0A2I9CSH6"/>
<keyword evidence="4" id="KW-0472">Membrane</keyword>
<evidence type="ECO:0000313" key="6">
    <source>
        <dbReference type="EMBL" id="GBF04599.1"/>
    </source>
</evidence>
<proteinExistence type="predicted"/>
<dbReference type="RefSeq" id="WP_103128095.1">
    <property type="nucleotide sequence ID" value="NZ_BFAG01000002.1"/>
</dbReference>
<organism evidence="6 7">
    <name type="scientific">Deinococcus aerius</name>
    <dbReference type="NCBI Taxonomy" id="200253"/>
    <lineage>
        <taxon>Bacteria</taxon>
        <taxon>Thermotogati</taxon>
        <taxon>Deinococcota</taxon>
        <taxon>Deinococci</taxon>
        <taxon>Deinococcales</taxon>
        <taxon>Deinococcaceae</taxon>
        <taxon>Deinococcus</taxon>
    </lineage>
</organism>
<dbReference type="GO" id="GO:0016020">
    <property type="term" value="C:membrane"/>
    <property type="evidence" value="ECO:0007669"/>
    <property type="project" value="UniProtKB-SubCell"/>
</dbReference>
<evidence type="ECO:0000256" key="2">
    <source>
        <dbReference type="ARBA" id="ARBA00022692"/>
    </source>
</evidence>
<keyword evidence="2" id="KW-0812">Transmembrane</keyword>